<organism evidence="2 3">
    <name type="scientific">Bacillus timonensis</name>
    <dbReference type="NCBI Taxonomy" id="1033734"/>
    <lineage>
        <taxon>Bacteria</taxon>
        <taxon>Bacillati</taxon>
        <taxon>Bacillota</taxon>
        <taxon>Bacilli</taxon>
        <taxon>Bacillales</taxon>
        <taxon>Bacillaceae</taxon>
        <taxon>Bacillus</taxon>
    </lineage>
</organism>
<reference evidence="2 3" key="1">
    <citation type="journal article" date="2019" name="Indoor Air">
        <title>Impacts of indoor surface finishes on bacterial viability.</title>
        <authorList>
            <person name="Hu J."/>
            <person name="Maamar S.B."/>
            <person name="Glawe A.J."/>
            <person name="Gottel N."/>
            <person name="Gilbert J.A."/>
            <person name="Hartmann E.M."/>
        </authorList>
    </citation>
    <scope>NUCLEOTIDE SEQUENCE [LARGE SCALE GENOMIC DNA]</scope>
    <source>
        <strain evidence="2 3">AF060A6</strain>
    </source>
</reference>
<evidence type="ECO:0000313" key="3">
    <source>
        <dbReference type="Proteomes" id="UP000306477"/>
    </source>
</evidence>
<dbReference type="InterPro" id="IPR006938">
    <property type="entry name" value="DUF624"/>
</dbReference>
<keyword evidence="3" id="KW-1185">Reference proteome</keyword>
<dbReference type="RefSeq" id="WP_136379648.1">
    <property type="nucleotide sequence ID" value="NZ_SLUB01000016.1"/>
</dbReference>
<evidence type="ECO:0000256" key="1">
    <source>
        <dbReference type="SAM" id="Phobius"/>
    </source>
</evidence>
<feature type="transmembrane region" description="Helical" evidence="1">
    <location>
        <begin position="20"/>
        <end position="45"/>
    </location>
</feature>
<keyword evidence="1" id="KW-0812">Transmembrane</keyword>
<accession>A0A4S3PUC4</accession>
<dbReference type="AlphaFoldDB" id="A0A4S3PUC4"/>
<keyword evidence="1" id="KW-0472">Membrane</keyword>
<name>A0A4S3PUC4_9BACI</name>
<feature type="transmembrane region" description="Helical" evidence="1">
    <location>
        <begin position="176"/>
        <end position="197"/>
    </location>
</feature>
<gene>
    <name evidence="2" type="ORF">E1I69_10925</name>
</gene>
<sequence length="228" mass="26897">MSSQNIVNSLDRLFTWITRLVVINLLWFFYTMIGLVVGGIFPATLSVLKIFRKWIIGEKQVPIWSTFRQEYRREFIKSNLIGWMLTIAGIILFINYLVIKSMDNISILIPVAFYLLIIFYINLLIWSFPQLAHYNGKIRDFFRNAIILGFGRFHYTIAIFFYLFFVLYISLKYPGILPFFTISIGACGWIWFAMNLFQKNDIKSEKTNIVKKGELNDFGHFQSKNGYR</sequence>
<dbReference type="Pfam" id="PF04854">
    <property type="entry name" value="DUF624"/>
    <property type="match status" value="1"/>
</dbReference>
<feature type="transmembrane region" description="Helical" evidence="1">
    <location>
        <begin position="105"/>
        <end position="125"/>
    </location>
</feature>
<feature type="transmembrane region" description="Helical" evidence="1">
    <location>
        <begin position="146"/>
        <end position="170"/>
    </location>
</feature>
<dbReference type="Proteomes" id="UP000306477">
    <property type="component" value="Unassembled WGS sequence"/>
</dbReference>
<evidence type="ECO:0000313" key="2">
    <source>
        <dbReference type="EMBL" id="THE12502.1"/>
    </source>
</evidence>
<dbReference type="EMBL" id="SLUB01000016">
    <property type="protein sequence ID" value="THE12502.1"/>
    <property type="molecule type" value="Genomic_DNA"/>
</dbReference>
<proteinExistence type="predicted"/>
<dbReference type="OrthoDB" id="2182676at2"/>
<protein>
    <submittedName>
        <fullName evidence="2">DUF624 domain-containing protein</fullName>
    </submittedName>
</protein>
<feature type="transmembrane region" description="Helical" evidence="1">
    <location>
        <begin position="80"/>
        <end position="99"/>
    </location>
</feature>
<comment type="caution">
    <text evidence="2">The sequence shown here is derived from an EMBL/GenBank/DDBJ whole genome shotgun (WGS) entry which is preliminary data.</text>
</comment>
<keyword evidence="1" id="KW-1133">Transmembrane helix</keyword>